<dbReference type="GO" id="GO:0071630">
    <property type="term" value="P:nuclear protein quality control by the ubiquitin-proteasome system"/>
    <property type="evidence" value="ECO:0007669"/>
    <property type="project" value="InterPro"/>
</dbReference>
<name>A0A182UKN7_9DIPT</name>
<comment type="similarity">
    <text evidence="2">Belongs to the cut8/STS1 family.</text>
</comment>
<feature type="region of interest" description="Disordered" evidence="4">
    <location>
        <begin position="22"/>
        <end position="94"/>
    </location>
</feature>
<dbReference type="PANTHER" id="PTHR28032">
    <property type="entry name" value="FI02826P"/>
    <property type="match status" value="1"/>
</dbReference>
<reference evidence="5" key="2">
    <citation type="submission" date="2020-05" db="UniProtKB">
        <authorList>
            <consortium name="EnsemblMetazoa"/>
        </authorList>
    </citation>
    <scope>IDENTIFICATION</scope>
    <source>
        <strain evidence="5">CM1001059</strain>
    </source>
</reference>
<dbReference type="GO" id="GO:0070628">
    <property type="term" value="F:proteasome binding"/>
    <property type="evidence" value="ECO:0007669"/>
    <property type="project" value="TreeGrafter"/>
</dbReference>
<dbReference type="VEuPathDB" id="VectorBase:AMEC022160"/>
<accession>A0A182UKN7</accession>
<proteinExistence type="inferred from homology"/>
<dbReference type="GO" id="GO:0031965">
    <property type="term" value="C:nuclear membrane"/>
    <property type="evidence" value="ECO:0007669"/>
    <property type="project" value="TreeGrafter"/>
</dbReference>
<feature type="compositionally biased region" description="Low complexity" evidence="4">
    <location>
        <begin position="56"/>
        <end position="72"/>
    </location>
</feature>
<keyword evidence="3" id="KW-0539">Nucleus</keyword>
<dbReference type="PANTHER" id="PTHR28032:SF1">
    <property type="entry name" value="FI02826P"/>
    <property type="match status" value="1"/>
</dbReference>
<dbReference type="GO" id="GO:0031144">
    <property type="term" value="P:proteasome localization"/>
    <property type="evidence" value="ECO:0007669"/>
    <property type="project" value="InterPro"/>
</dbReference>
<evidence type="ECO:0000256" key="1">
    <source>
        <dbReference type="ARBA" id="ARBA00004123"/>
    </source>
</evidence>
<dbReference type="Gene3D" id="1.20.58.1590">
    <property type="entry name" value="Tethering factor for nuclear proteasome Cut8/Sts1"/>
    <property type="match status" value="1"/>
</dbReference>
<evidence type="ECO:0000256" key="4">
    <source>
        <dbReference type="SAM" id="MobiDB-lite"/>
    </source>
</evidence>
<feature type="compositionally biased region" description="Low complexity" evidence="4">
    <location>
        <begin position="22"/>
        <end position="31"/>
    </location>
</feature>
<feature type="region of interest" description="Disordered" evidence="4">
    <location>
        <begin position="142"/>
        <end position="185"/>
    </location>
</feature>
<dbReference type="InterPro" id="IPR038422">
    <property type="entry name" value="Cut8/Sts1_sf"/>
</dbReference>
<dbReference type="STRING" id="34690.A0A182UKN7"/>
<dbReference type="EnsemblMetazoa" id="AMEC022160-RA">
    <property type="protein sequence ID" value="AMEC022160-PA"/>
    <property type="gene ID" value="AMEC022160"/>
</dbReference>
<evidence type="ECO:0000256" key="2">
    <source>
        <dbReference type="ARBA" id="ARBA00006199"/>
    </source>
</evidence>
<organism evidence="5 6">
    <name type="scientific">Anopheles melas</name>
    <dbReference type="NCBI Taxonomy" id="34690"/>
    <lineage>
        <taxon>Eukaryota</taxon>
        <taxon>Metazoa</taxon>
        <taxon>Ecdysozoa</taxon>
        <taxon>Arthropoda</taxon>
        <taxon>Hexapoda</taxon>
        <taxon>Insecta</taxon>
        <taxon>Pterygota</taxon>
        <taxon>Neoptera</taxon>
        <taxon>Endopterygota</taxon>
        <taxon>Diptera</taxon>
        <taxon>Nematocera</taxon>
        <taxon>Culicoidea</taxon>
        <taxon>Culicidae</taxon>
        <taxon>Anophelinae</taxon>
        <taxon>Anopheles</taxon>
    </lineage>
</organism>
<evidence type="ECO:0000313" key="6">
    <source>
        <dbReference type="Proteomes" id="UP000075902"/>
    </source>
</evidence>
<feature type="compositionally biased region" description="Low complexity" evidence="4">
    <location>
        <begin position="168"/>
        <end position="180"/>
    </location>
</feature>
<dbReference type="AlphaFoldDB" id="A0A182UKN7"/>
<comment type="subcellular location">
    <subcellularLocation>
        <location evidence="1">Nucleus</location>
    </subcellularLocation>
</comment>
<keyword evidence="6" id="KW-1185">Reference proteome</keyword>
<dbReference type="Proteomes" id="UP000075902">
    <property type="component" value="Unassembled WGS sequence"/>
</dbReference>
<dbReference type="InterPro" id="IPR013868">
    <property type="entry name" value="Cut8/Sts1_fam"/>
</dbReference>
<dbReference type="Pfam" id="PF08559">
    <property type="entry name" value="Cut8"/>
    <property type="match status" value="1"/>
</dbReference>
<dbReference type="FunFam" id="1.20.58.1590:FF:000002">
    <property type="entry name" value="Uncharacterized protein, isoform A"/>
    <property type="match status" value="1"/>
</dbReference>
<sequence length="555" mass="61446">MSIASSSLLYVSLPLDLFECKSSCSSDSRPSPMAQQGTPRTRAPLGELPIGTGHATVSVTSPPPTQTAATPQRSVLGPRPIHSPSANIPDSILTPTLSPEEMVIRQRGRRRRAVIWSPDHADRAMFPSPMKTPSKNVSTMMLRSSPRKRSLMQEFSDVPPSTSGGGYSSPSKRVPQSSSRMWMGDFLPGTSTKKVRLEETAMNRVNEDIPLDIILKGYSREQLIGIIGSMVANNGQLEGAVRRELPLPDITPLGVELGRIRKNIFACVPNQKFFSRTDGHGFLRAATHLATFKQTVHSQAQNLYASRHWDALLDYVLMAWTQVRETPVYDNAKHNATRRYCFKLLAHHATSALKHGAVGLGTERIARFQQKLPCMVADWEEIARNRIVIVEVDPPCARTGRHGKASVHLQIRRVRIDDRGGAHVPVRRERSLRGGILRVLPSAILRHDERLISERVQILRKTARAWSSECATRGLQSATRLMRPVSSTCCRLSSSCSFMPIESLYGRTVRRSSCSSSSSTKLAISKCMSVAVRDCACICVRTRSSSFSRTPTGYR</sequence>
<feature type="compositionally biased region" description="Polar residues" evidence="4">
    <location>
        <begin position="84"/>
        <end position="94"/>
    </location>
</feature>
<evidence type="ECO:0000256" key="3">
    <source>
        <dbReference type="ARBA" id="ARBA00023242"/>
    </source>
</evidence>
<protein>
    <submittedName>
        <fullName evidence="5">Uncharacterized protein</fullName>
    </submittedName>
</protein>
<reference evidence="6" key="1">
    <citation type="submission" date="2014-01" db="EMBL/GenBank/DDBJ databases">
        <title>The Genome Sequence of Anopheles melas CM1001059_A (V2).</title>
        <authorList>
            <consortium name="The Broad Institute Genomics Platform"/>
            <person name="Neafsey D.E."/>
            <person name="Besansky N."/>
            <person name="Howell P."/>
            <person name="Walton C."/>
            <person name="Young S.K."/>
            <person name="Zeng Q."/>
            <person name="Gargeya S."/>
            <person name="Fitzgerald M."/>
            <person name="Haas B."/>
            <person name="Abouelleil A."/>
            <person name="Allen A.W."/>
            <person name="Alvarado L."/>
            <person name="Arachchi H.M."/>
            <person name="Berlin A.M."/>
            <person name="Chapman S.B."/>
            <person name="Gainer-Dewar J."/>
            <person name="Goldberg J."/>
            <person name="Griggs A."/>
            <person name="Gujja S."/>
            <person name="Hansen M."/>
            <person name="Howarth C."/>
            <person name="Imamovic A."/>
            <person name="Ireland A."/>
            <person name="Larimer J."/>
            <person name="McCowan C."/>
            <person name="Murphy C."/>
            <person name="Pearson M."/>
            <person name="Poon T.W."/>
            <person name="Priest M."/>
            <person name="Roberts A."/>
            <person name="Saif S."/>
            <person name="Shea T."/>
            <person name="Sisk P."/>
            <person name="Sykes S."/>
            <person name="Wortman J."/>
            <person name="Nusbaum C."/>
            <person name="Birren B."/>
        </authorList>
    </citation>
    <scope>NUCLEOTIDE SEQUENCE [LARGE SCALE GENOMIC DNA]</scope>
    <source>
        <strain evidence="6">CM1001059</strain>
    </source>
</reference>
<evidence type="ECO:0000313" key="5">
    <source>
        <dbReference type="EnsemblMetazoa" id="AMEC022160-PA"/>
    </source>
</evidence>